<organism evidence="2 3">
    <name type="scientific">Chthonomonas calidirosea (strain DSM 23976 / ICMP 18418 / T49)</name>
    <dbReference type="NCBI Taxonomy" id="1303518"/>
    <lineage>
        <taxon>Bacteria</taxon>
        <taxon>Bacillati</taxon>
        <taxon>Armatimonadota</taxon>
        <taxon>Chthonomonadia</taxon>
        <taxon>Chthonomonadales</taxon>
        <taxon>Chthonomonadaceae</taxon>
        <taxon>Chthonomonas</taxon>
    </lineage>
</organism>
<evidence type="ECO:0000256" key="1">
    <source>
        <dbReference type="SAM" id="Phobius"/>
    </source>
</evidence>
<dbReference type="AlphaFoldDB" id="S0EUS4"/>
<accession>S0EUS4</accession>
<dbReference type="RefSeq" id="WP_016482948.1">
    <property type="nucleotide sequence ID" value="NC_021487.1"/>
</dbReference>
<keyword evidence="3" id="KW-1185">Reference proteome</keyword>
<dbReference type="PATRIC" id="fig|1303518.3.peg.1642"/>
<keyword evidence="1" id="KW-0812">Transmembrane</keyword>
<dbReference type="KEGG" id="ccz:CCALI_01599"/>
<protein>
    <submittedName>
        <fullName evidence="2">Uncharacterized protein</fullName>
    </submittedName>
</protein>
<evidence type="ECO:0000313" key="3">
    <source>
        <dbReference type="Proteomes" id="UP000014227"/>
    </source>
</evidence>
<gene>
    <name evidence="2" type="ORF">CCALI_01599</name>
</gene>
<dbReference type="HOGENOM" id="CLU_2664460_0_0_0"/>
<proteinExistence type="predicted"/>
<keyword evidence="1" id="KW-0472">Membrane</keyword>
<feature type="transmembrane region" description="Helical" evidence="1">
    <location>
        <begin position="39"/>
        <end position="58"/>
    </location>
</feature>
<dbReference type="EMBL" id="HF951689">
    <property type="protein sequence ID" value="CCW35415.1"/>
    <property type="molecule type" value="Genomic_DNA"/>
</dbReference>
<reference evidence="3" key="1">
    <citation type="submission" date="2013-03" db="EMBL/GenBank/DDBJ databases">
        <title>Genome sequence of Chthonomonas calidirosea, the first sequenced genome from the Armatimonadetes phylum (formally candidate division OP10).</title>
        <authorList>
            <person name="Lee K.C.Y."/>
            <person name="Morgan X.C."/>
            <person name="Dunfield P.F."/>
            <person name="Tamas I."/>
            <person name="Houghton K.M."/>
            <person name="Vyssotski M."/>
            <person name="Ryan J.L.J."/>
            <person name="Lagutin K."/>
            <person name="McDonald I.R."/>
            <person name="Stott M.B."/>
        </authorList>
    </citation>
    <scope>NUCLEOTIDE SEQUENCE [LARGE SCALE GENOMIC DNA]</scope>
    <source>
        <strain evidence="3">DSM 23976 / ICMP 18418 / T49</strain>
    </source>
</reference>
<evidence type="ECO:0000313" key="2">
    <source>
        <dbReference type="EMBL" id="CCW35415.1"/>
    </source>
</evidence>
<name>S0EUS4_CHTCT</name>
<sequence length="75" mass="8072">MRRYLNTFNVVGVLLVILSLFGFATGGRALTEPGSKTEAISSLVYLGTGVLMLINGFVSVKMHPADPSLESTKKR</sequence>
<keyword evidence="1" id="KW-1133">Transmembrane helix</keyword>
<dbReference type="InParanoid" id="S0EUS4"/>
<dbReference type="Proteomes" id="UP000014227">
    <property type="component" value="Chromosome I"/>
</dbReference>